<comment type="caution">
    <text evidence="2">The sequence shown here is derived from an EMBL/GenBank/DDBJ whole genome shotgun (WGS) entry which is preliminary data.</text>
</comment>
<sequence length="564" mass="65223">MLTKYEQYYNKISDLVEKIQMEEDYLNKSMAFNHWFLQSMYDFTDQEIAESIVDGGGDNGIDSIICDEENKSLTVFQFKFPNNPDQLDKEISLSDILKTLSGFDILRGKLEMDNSNNKFKEFKDRLKGVFIEKFKIVFVSFNNGVVNNKEQVESYKESFIRETGSSMEIEYIDKLTISNLFEKKTRTTSVKADVPYKIAQQAYSTGVINSFVGVLDAIKLIESIEDKMLTIFDENIRLLENNSSVNDQIRETASDENFSDMFYFYNNGIVFICDHAVNSPNSLTLSLEGASIVNGCQTVNSLYQVYKEGKLHENVSLLFRVIVIADYDERSRITSYLNSQNSIKGSYFIANHSIIRDLQDDLKPLGYYLERQKNERNYKVAFGETIDSMLKQIKLEDMIQYYSGYWIDSLASLSKRGKGALFETDNINEILSNITADRVIESFDMYSEIALVITKYRKMRRNELNEEFSEYLNIEQENLIVSINEYLFMNTADILLLNVCKSLKESLDTRGKEYSTAELIRNAIYLSRDVIKPHLTIDSPATLTKKSDIFEEARSKTREWVMLQ</sequence>
<dbReference type="AlphaFoldDB" id="E7FVR9"/>
<proteinExistence type="predicted"/>
<reference evidence="2" key="1">
    <citation type="submission" date="2011-01" db="EMBL/GenBank/DDBJ databases">
        <authorList>
            <person name="Muzny D."/>
            <person name="Qin X."/>
            <person name="Buhay C."/>
            <person name="Dugan-Rocha S."/>
            <person name="Ding Y."/>
            <person name="Chen G."/>
            <person name="Hawes A."/>
            <person name="Holder M."/>
            <person name="Jhangiani S."/>
            <person name="Johnson A."/>
            <person name="Khan Z."/>
            <person name="Li Z."/>
            <person name="Liu W."/>
            <person name="Liu X."/>
            <person name="Perez L."/>
            <person name="Shen H."/>
            <person name="Wang Q."/>
            <person name="Watt J."/>
            <person name="Xi L."/>
            <person name="Xin Y."/>
            <person name="Zhou J."/>
            <person name="Deng J."/>
            <person name="Jiang H."/>
            <person name="Liu Y."/>
            <person name="Qu J."/>
            <person name="Song X.-Z."/>
            <person name="Zhang L."/>
            <person name="Villasana D."/>
            <person name="Johnson A."/>
            <person name="Liu J."/>
            <person name="Liyanage D."/>
            <person name="Lorensuhewa L."/>
            <person name="Robinson T."/>
            <person name="Song A."/>
            <person name="Song B.-B."/>
            <person name="Dinh H."/>
            <person name="Thornton R."/>
            <person name="Coyle M."/>
            <person name="Francisco L."/>
            <person name="Jackson L."/>
            <person name="Javaid M."/>
            <person name="Korchina V."/>
            <person name="Kovar C."/>
            <person name="Mata R."/>
            <person name="Mathew T."/>
            <person name="Ngo R."/>
            <person name="Nguyen L."/>
            <person name="Nguyen N."/>
            <person name="Okwuonu G."/>
            <person name="Ongeri F."/>
            <person name="Pham C."/>
            <person name="Simmons D."/>
            <person name="Wilczek-Boney K."/>
            <person name="Hale W."/>
            <person name="Jakkamsetti A."/>
            <person name="Pham P."/>
            <person name="Ruth R."/>
            <person name="San Lucas F."/>
            <person name="Warren J."/>
            <person name="Zhang J."/>
            <person name="Zhao Z."/>
            <person name="Zhou C."/>
            <person name="Zhu D."/>
            <person name="Lee S."/>
            <person name="Bess C."/>
            <person name="Blankenburg K."/>
            <person name="Forbes L."/>
            <person name="Fu Q."/>
            <person name="Gubbala S."/>
            <person name="Hirani K."/>
            <person name="Jayaseelan J.C."/>
            <person name="Lara F."/>
            <person name="Munidasa M."/>
            <person name="Palculict T."/>
            <person name="Patil S."/>
            <person name="Pu L.-L."/>
            <person name="Saada N."/>
            <person name="Tang L."/>
            <person name="Weissenberger G."/>
            <person name="Zhu Y."/>
            <person name="Hemphill L."/>
            <person name="Shang Y."/>
            <person name="Youmans B."/>
            <person name="Ayvaz T."/>
            <person name="Ross M."/>
            <person name="Santibanez J."/>
            <person name="Aqrawi P."/>
            <person name="Gross S."/>
            <person name="Joshi V."/>
            <person name="Fowler G."/>
            <person name="Nazareth L."/>
            <person name="Reid J."/>
            <person name="Worley K."/>
            <person name="Petrosino J."/>
            <person name="Highlander S."/>
            <person name="Gibbs R."/>
        </authorList>
    </citation>
    <scope>NUCLEOTIDE SEQUENCE [LARGE SCALE GENOMIC DNA]</scope>
    <source>
        <strain evidence="2">ATCC 19414</strain>
    </source>
</reference>
<dbReference type="InterPro" id="IPR018891">
    <property type="entry name" value="AIPR_C"/>
</dbReference>
<dbReference type="Pfam" id="PF10592">
    <property type="entry name" value="AIPR"/>
    <property type="match status" value="1"/>
</dbReference>
<protein>
    <recommendedName>
        <fullName evidence="1">Abortive phage infection protein C-terminal domain-containing protein</fullName>
    </recommendedName>
</protein>
<keyword evidence="3" id="KW-1185">Reference proteome</keyword>
<evidence type="ECO:0000313" key="3">
    <source>
        <dbReference type="Proteomes" id="UP000003028"/>
    </source>
</evidence>
<gene>
    <name evidence="2" type="ORF">HMPREF0357_11096</name>
</gene>
<evidence type="ECO:0000259" key="1">
    <source>
        <dbReference type="Pfam" id="PF10592"/>
    </source>
</evidence>
<feature type="domain" description="Abortive phage infection protein C-terminal" evidence="1">
    <location>
        <begin position="232"/>
        <end position="459"/>
    </location>
</feature>
<dbReference type="Proteomes" id="UP000003028">
    <property type="component" value="Unassembled WGS sequence"/>
</dbReference>
<dbReference type="OrthoDB" id="9806213at2"/>
<name>E7FVR9_ERYRH</name>
<organism evidence="2 3">
    <name type="scientific">Erysipelothrix rhusiopathiae ATCC 19414</name>
    <dbReference type="NCBI Taxonomy" id="525280"/>
    <lineage>
        <taxon>Bacteria</taxon>
        <taxon>Bacillati</taxon>
        <taxon>Bacillota</taxon>
        <taxon>Erysipelotrichia</taxon>
        <taxon>Erysipelotrichales</taxon>
        <taxon>Erysipelotrichaceae</taxon>
        <taxon>Erysipelothrix</taxon>
    </lineage>
</organism>
<evidence type="ECO:0000313" key="2">
    <source>
        <dbReference type="EMBL" id="EFY08989.1"/>
    </source>
</evidence>
<accession>E7FVR9</accession>
<dbReference type="RefSeq" id="WP_003774971.1">
    <property type="nucleotide sequence ID" value="NZ_ACLK02000002.1"/>
</dbReference>
<dbReference type="EMBL" id="ACLK02000002">
    <property type="protein sequence ID" value="EFY08989.1"/>
    <property type="molecule type" value="Genomic_DNA"/>
</dbReference>